<dbReference type="SUPFAM" id="SSF54001">
    <property type="entry name" value="Cysteine proteinases"/>
    <property type="match status" value="1"/>
</dbReference>
<evidence type="ECO:0000313" key="9">
    <source>
        <dbReference type="Proteomes" id="UP000887116"/>
    </source>
</evidence>
<dbReference type="PANTHER" id="PTHR10363:SF2">
    <property type="entry name" value="BLEOMYCIN HYDROLASE"/>
    <property type="match status" value="1"/>
</dbReference>
<dbReference type="GO" id="GO:0006508">
    <property type="term" value="P:proteolysis"/>
    <property type="evidence" value="ECO:0007669"/>
    <property type="project" value="UniProtKB-KW"/>
</dbReference>
<keyword evidence="4" id="KW-0645">Protease</keyword>
<dbReference type="GO" id="GO:0043418">
    <property type="term" value="P:homocysteine catabolic process"/>
    <property type="evidence" value="ECO:0007669"/>
    <property type="project" value="TreeGrafter"/>
</dbReference>
<keyword evidence="9" id="KW-1185">Reference proteome</keyword>
<dbReference type="Gene3D" id="3.90.70.10">
    <property type="entry name" value="Cysteine proteinases"/>
    <property type="match status" value="1"/>
</dbReference>
<comment type="caution">
    <text evidence="8">The sequence shown here is derived from an EMBL/GenBank/DDBJ whole genome shotgun (WGS) entry which is preliminary data.</text>
</comment>
<dbReference type="InterPro" id="IPR004134">
    <property type="entry name" value="Peptidase_C1B"/>
</dbReference>
<evidence type="ECO:0000256" key="2">
    <source>
        <dbReference type="ARBA" id="ARBA00012465"/>
    </source>
</evidence>
<dbReference type="Proteomes" id="UP000887116">
    <property type="component" value="Unassembled WGS sequence"/>
</dbReference>
<dbReference type="Pfam" id="PF03051">
    <property type="entry name" value="Peptidase_C1_2"/>
    <property type="match status" value="1"/>
</dbReference>
<dbReference type="GO" id="GO:0005737">
    <property type="term" value="C:cytoplasm"/>
    <property type="evidence" value="ECO:0007669"/>
    <property type="project" value="TreeGrafter"/>
</dbReference>
<evidence type="ECO:0000256" key="4">
    <source>
        <dbReference type="ARBA" id="ARBA00022670"/>
    </source>
</evidence>
<dbReference type="AlphaFoldDB" id="A0A8X6ID19"/>
<dbReference type="PROSITE" id="PS00139">
    <property type="entry name" value="THIOL_PROTEASE_CYS"/>
    <property type="match status" value="1"/>
</dbReference>
<protein>
    <recommendedName>
        <fullName evidence="3">Bleomycin hydrolase</fullName>
        <ecNumber evidence="2">3.4.22.40</ecNumber>
    </recommendedName>
</protein>
<evidence type="ECO:0000256" key="6">
    <source>
        <dbReference type="ARBA" id="ARBA00022807"/>
    </source>
</evidence>
<feature type="region of interest" description="Disordered" evidence="7">
    <location>
        <begin position="327"/>
        <end position="354"/>
    </location>
</feature>
<dbReference type="GO" id="GO:0004197">
    <property type="term" value="F:cysteine-type endopeptidase activity"/>
    <property type="evidence" value="ECO:0007669"/>
    <property type="project" value="UniProtKB-EC"/>
</dbReference>
<organism evidence="8 9">
    <name type="scientific">Trichonephila clavata</name>
    <name type="common">Joro spider</name>
    <name type="synonym">Nephila clavata</name>
    <dbReference type="NCBI Taxonomy" id="2740835"/>
    <lineage>
        <taxon>Eukaryota</taxon>
        <taxon>Metazoa</taxon>
        <taxon>Ecdysozoa</taxon>
        <taxon>Arthropoda</taxon>
        <taxon>Chelicerata</taxon>
        <taxon>Arachnida</taxon>
        <taxon>Araneae</taxon>
        <taxon>Araneomorphae</taxon>
        <taxon>Entelegynae</taxon>
        <taxon>Araneoidea</taxon>
        <taxon>Nephilidae</taxon>
        <taxon>Trichonephila</taxon>
    </lineage>
</organism>
<dbReference type="PANTHER" id="PTHR10363">
    <property type="entry name" value="BLEOMYCIN HYDROLASE"/>
    <property type="match status" value="1"/>
</dbReference>
<sequence length="354" mass="40493">MTRLLGAIKYGHLNMPNQVCYILRAKHLEFVGKATHIGRLQIWKRYSSSLHPSILNQFRKNFEASQKNLLALNACAKTDPLEVCQQRHIIESTSHVFTHKVDSEIKPITNQKNSGRCWLFAALNVLRIPFVKQHQIEDFEFSQSCLFFWDKIERSNFFLHTIEMSSKEGPTLILEDLPDAKSVFIPKWIHCFKLDVYRVRREEVKSQKLIPVKAPISADYPSPKEKLFFDSILSYPHNVSQPVIETTCFTTAETAGLTTVETAYLATHETADLTVESSEMADLTMESDERIEKFFPDHNYSVETTSLNSSLPMELDERTLLNSSIPLESDETTCPSIPMESDERTNSSIPVESN</sequence>
<evidence type="ECO:0000313" key="8">
    <source>
        <dbReference type="EMBL" id="GFQ75045.1"/>
    </source>
</evidence>
<dbReference type="InterPro" id="IPR000169">
    <property type="entry name" value="Pept_cys_AS"/>
</dbReference>
<dbReference type="EC" id="3.4.22.40" evidence="2"/>
<dbReference type="InterPro" id="IPR038765">
    <property type="entry name" value="Papain-like_cys_pep_sf"/>
</dbReference>
<keyword evidence="6" id="KW-0788">Thiol protease</keyword>
<proteinExistence type="predicted"/>
<evidence type="ECO:0000256" key="5">
    <source>
        <dbReference type="ARBA" id="ARBA00022801"/>
    </source>
</evidence>
<dbReference type="EMBL" id="BMAO01021503">
    <property type="protein sequence ID" value="GFQ75045.1"/>
    <property type="molecule type" value="Genomic_DNA"/>
</dbReference>
<evidence type="ECO:0000256" key="1">
    <source>
        <dbReference type="ARBA" id="ARBA00000423"/>
    </source>
</evidence>
<name>A0A8X6ID19_TRICU</name>
<gene>
    <name evidence="8" type="primary">BLMH</name>
    <name evidence="8" type="ORF">TNCT_519041</name>
</gene>
<dbReference type="GO" id="GO:0009636">
    <property type="term" value="P:response to toxic substance"/>
    <property type="evidence" value="ECO:0007669"/>
    <property type="project" value="TreeGrafter"/>
</dbReference>
<keyword evidence="5 8" id="KW-0378">Hydrolase</keyword>
<dbReference type="GO" id="GO:0070005">
    <property type="term" value="F:cysteine-type aminopeptidase activity"/>
    <property type="evidence" value="ECO:0007669"/>
    <property type="project" value="InterPro"/>
</dbReference>
<dbReference type="OrthoDB" id="2666448at2759"/>
<reference evidence="8" key="1">
    <citation type="submission" date="2020-07" db="EMBL/GenBank/DDBJ databases">
        <title>Multicomponent nature underlies the extraordinary mechanical properties of spider dragline silk.</title>
        <authorList>
            <person name="Kono N."/>
            <person name="Nakamura H."/>
            <person name="Mori M."/>
            <person name="Yoshida Y."/>
            <person name="Ohtoshi R."/>
            <person name="Malay A.D."/>
            <person name="Moran D.A.P."/>
            <person name="Tomita M."/>
            <person name="Numata K."/>
            <person name="Arakawa K."/>
        </authorList>
    </citation>
    <scope>NUCLEOTIDE SEQUENCE</scope>
</reference>
<evidence type="ECO:0000256" key="7">
    <source>
        <dbReference type="SAM" id="MobiDB-lite"/>
    </source>
</evidence>
<accession>A0A8X6ID19</accession>
<evidence type="ECO:0000256" key="3">
    <source>
        <dbReference type="ARBA" id="ARBA00022227"/>
    </source>
</evidence>
<comment type="catalytic activity">
    <reaction evidence="1">
        <text>Inactivates bleomycin B2 (a cytotoxic glycometallopeptide) by hydrolysis of a carboxyamide bond of beta-aminoalanine, but also shows general aminopeptidase activity. The specificity varies somewhat with source, but amino acid arylamides of Met, Leu and Ala are preferred.</text>
        <dbReference type="EC" id="3.4.22.40"/>
    </reaction>
</comment>